<organism evidence="3 4">
    <name type="scientific">Salmonella enterica I</name>
    <dbReference type="NCBI Taxonomy" id="59201"/>
    <lineage>
        <taxon>Bacteria</taxon>
        <taxon>Pseudomonadati</taxon>
        <taxon>Pseudomonadota</taxon>
        <taxon>Gammaproteobacteria</taxon>
        <taxon>Enterobacterales</taxon>
        <taxon>Enterobacteriaceae</taxon>
        <taxon>Salmonella</taxon>
    </lineage>
</organism>
<keyword evidence="3" id="KW-0808">Transferase</keyword>
<dbReference type="AlphaFoldDB" id="A0A379W821"/>
<evidence type="ECO:0000313" key="4">
    <source>
        <dbReference type="Proteomes" id="UP000255509"/>
    </source>
</evidence>
<accession>A0A379W821</accession>
<dbReference type="Gene3D" id="3.40.710.10">
    <property type="entry name" value="DD-peptidase/beta-lactamase superfamily"/>
    <property type="match status" value="1"/>
</dbReference>
<dbReference type="GO" id="GO:0008658">
    <property type="term" value="F:penicillin binding"/>
    <property type="evidence" value="ECO:0007669"/>
    <property type="project" value="TreeGrafter"/>
</dbReference>
<dbReference type="EC" id="2.4.1.129" evidence="3"/>
<gene>
    <name evidence="3" type="primary">ftsI2_2</name>
    <name evidence="3" type="ORF">NCTC8258_03036</name>
</gene>
<dbReference type="Proteomes" id="UP000255509">
    <property type="component" value="Unassembled WGS sequence"/>
</dbReference>
<reference evidence="3 4" key="1">
    <citation type="submission" date="2018-06" db="EMBL/GenBank/DDBJ databases">
        <authorList>
            <consortium name="Pathogen Informatics"/>
            <person name="Doyle S."/>
        </authorList>
    </citation>
    <scope>NUCLEOTIDE SEQUENCE [LARGE SCALE GENOMIC DNA]</scope>
    <source>
        <strain evidence="3 4">NCTC8258</strain>
    </source>
</reference>
<dbReference type="InterPro" id="IPR012338">
    <property type="entry name" value="Beta-lactam/transpept-like"/>
</dbReference>
<protein>
    <submittedName>
        <fullName evidence="3">Penicillin-binding protein</fullName>
        <ecNumber evidence="3">2.4.1.129</ecNumber>
    </submittedName>
</protein>
<dbReference type="PANTHER" id="PTHR30627:SF1">
    <property type="entry name" value="PEPTIDOGLYCAN D,D-TRANSPEPTIDASE FTSI"/>
    <property type="match status" value="1"/>
</dbReference>
<dbReference type="GO" id="GO:0016757">
    <property type="term" value="F:glycosyltransferase activity"/>
    <property type="evidence" value="ECO:0007669"/>
    <property type="project" value="UniProtKB-KW"/>
</dbReference>
<dbReference type="InterPro" id="IPR050515">
    <property type="entry name" value="Beta-lactam/transpept"/>
</dbReference>
<keyword evidence="3" id="KW-0328">Glycosyltransferase</keyword>
<comment type="subcellular location">
    <subcellularLocation>
        <location evidence="1">Membrane</location>
    </subcellularLocation>
</comment>
<dbReference type="SUPFAM" id="SSF56601">
    <property type="entry name" value="beta-lactamase/transpeptidase-like"/>
    <property type="match status" value="1"/>
</dbReference>
<evidence type="ECO:0000256" key="2">
    <source>
        <dbReference type="ARBA" id="ARBA00023136"/>
    </source>
</evidence>
<dbReference type="EMBL" id="UGXS01000004">
    <property type="protein sequence ID" value="SUH15314.1"/>
    <property type="molecule type" value="Genomic_DNA"/>
</dbReference>
<dbReference type="PANTHER" id="PTHR30627">
    <property type="entry name" value="PEPTIDOGLYCAN D,D-TRANSPEPTIDASE"/>
    <property type="match status" value="1"/>
</dbReference>
<dbReference type="GO" id="GO:0071555">
    <property type="term" value="P:cell wall organization"/>
    <property type="evidence" value="ECO:0007669"/>
    <property type="project" value="TreeGrafter"/>
</dbReference>
<dbReference type="GO" id="GO:0005886">
    <property type="term" value="C:plasma membrane"/>
    <property type="evidence" value="ECO:0007669"/>
    <property type="project" value="TreeGrafter"/>
</dbReference>
<name>A0A379W821_SALET</name>
<sequence>MIGFTNIDGQGIEGIEKSFNAQLTGKPGSRLVRKDKFGHVIENITEVNPVPAHELQLSIDERLQTVTEDALDNAVIWNKAESGAAVLINIPTGEILSMASYPDFNPNNREGAQLDDFVTARLATLSNRFYCEAIGHYDCVTAGHRAAGQRYRYPSFYS</sequence>
<evidence type="ECO:0000313" key="3">
    <source>
        <dbReference type="EMBL" id="SUH15314.1"/>
    </source>
</evidence>
<dbReference type="Gene3D" id="3.90.1310.10">
    <property type="entry name" value="Penicillin-binding protein 2a (Domain 2)"/>
    <property type="match status" value="1"/>
</dbReference>
<keyword evidence="2" id="KW-0472">Membrane</keyword>
<proteinExistence type="predicted"/>
<evidence type="ECO:0000256" key="1">
    <source>
        <dbReference type="ARBA" id="ARBA00004370"/>
    </source>
</evidence>